<organism evidence="3">
    <name type="scientific">Salvia splendens</name>
    <name type="common">Scarlet sage</name>
    <dbReference type="NCBI Taxonomy" id="180675"/>
    <lineage>
        <taxon>Eukaryota</taxon>
        <taxon>Viridiplantae</taxon>
        <taxon>Streptophyta</taxon>
        <taxon>Embryophyta</taxon>
        <taxon>Tracheophyta</taxon>
        <taxon>Spermatophyta</taxon>
        <taxon>Magnoliopsida</taxon>
        <taxon>eudicotyledons</taxon>
        <taxon>Gunneridae</taxon>
        <taxon>Pentapetalae</taxon>
        <taxon>asterids</taxon>
        <taxon>lamiids</taxon>
        <taxon>Lamiales</taxon>
        <taxon>Lamiaceae</taxon>
        <taxon>Nepetoideae</taxon>
        <taxon>Mentheae</taxon>
        <taxon>Salviinae</taxon>
        <taxon>Salvia</taxon>
        <taxon>Salvia subgen. Calosphace</taxon>
        <taxon>core Calosphace</taxon>
    </lineage>
</organism>
<evidence type="ECO:0000313" key="4">
    <source>
        <dbReference type="Proteomes" id="UP000298416"/>
    </source>
</evidence>
<feature type="region of interest" description="Disordered" evidence="1">
    <location>
        <begin position="126"/>
        <end position="148"/>
    </location>
</feature>
<dbReference type="InterPro" id="IPR036869">
    <property type="entry name" value="J_dom_sf"/>
</dbReference>
<feature type="domain" description="J" evidence="2">
    <location>
        <begin position="28"/>
        <end position="96"/>
    </location>
</feature>
<reference evidence="3" key="2">
    <citation type="submission" date="2020-08" db="EMBL/GenBank/DDBJ databases">
        <title>Plant Genome Project.</title>
        <authorList>
            <person name="Zhang R.-G."/>
        </authorList>
    </citation>
    <scope>NUCLEOTIDE SEQUENCE</scope>
    <source>
        <strain evidence="3">Huo1</strain>
        <tissue evidence="3">Leaf</tissue>
    </source>
</reference>
<dbReference type="Gene3D" id="1.10.287.110">
    <property type="entry name" value="DnaJ domain"/>
    <property type="match status" value="1"/>
</dbReference>
<evidence type="ECO:0000259" key="2">
    <source>
        <dbReference type="PROSITE" id="PS50076"/>
    </source>
</evidence>
<dbReference type="InterPro" id="IPR001623">
    <property type="entry name" value="DnaJ_domain"/>
</dbReference>
<comment type="caution">
    <text evidence="3">The sequence shown here is derived from an EMBL/GenBank/DDBJ whole genome shotgun (WGS) entry which is preliminary data.</text>
</comment>
<dbReference type="SUPFAM" id="SSF46565">
    <property type="entry name" value="Chaperone J-domain"/>
    <property type="match status" value="1"/>
</dbReference>
<feature type="compositionally biased region" description="Basic residues" evidence="1">
    <location>
        <begin position="12"/>
        <end position="21"/>
    </location>
</feature>
<dbReference type="PROSITE" id="PS50076">
    <property type="entry name" value="DNAJ_2"/>
    <property type="match status" value="1"/>
</dbReference>
<dbReference type="AlphaFoldDB" id="A0A8X9AB52"/>
<dbReference type="EMBL" id="PNBA02000001">
    <property type="protein sequence ID" value="KAG6436457.1"/>
    <property type="molecule type" value="Genomic_DNA"/>
</dbReference>
<name>A0A8X9AB52_SALSN</name>
<dbReference type="InterPro" id="IPR053232">
    <property type="entry name" value="DnaJ_C/III_chloroplastic"/>
</dbReference>
<dbReference type="SMART" id="SM00271">
    <property type="entry name" value="DnaJ"/>
    <property type="match status" value="1"/>
</dbReference>
<keyword evidence="4" id="KW-1185">Reference proteome</keyword>
<dbReference type="Proteomes" id="UP000298416">
    <property type="component" value="Unassembled WGS sequence"/>
</dbReference>
<evidence type="ECO:0000313" key="3">
    <source>
        <dbReference type="EMBL" id="KAG6436457.1"/>
    </source>
</evidence>
<protein>
    <recommendedName>
        <fullName evidence="2">J domain-containing protein</fullName>
    </recommendedName>
</protein>
<reference evidence="3" key="1">
    <citation type="submission" date="2018-01" db="EMBL/GenBank/DDBJ databases">
        <authorList>
            <person name="Mao J.F."/>
        </authorList>
    </citation>
    <scope>NUCLEOTIDE SEQUENCE</scope>
    <source>
        <strain evidence="3">Huo1</strain>
        <tissue evidence="3">Leaf</tissue>
    </source>
</reference>
<evidence type="ECO:0000256" key="1">
    <source>
        <dbReference type="SAM" id="MobiDB-lite"/>
    </source>
</evidence>
<feature type="region of interest" description="Disordered" evidence="1">
    <location>
        <begin position="1"/>
        <end position="21"/>
    </location>
</feature>
<dbReference type="PANTHER" id="PTHR45090:SF4">
    <property type="entry name" value="J DOMAIN-CONTAINING PROTEIN"/>
    <property type="match status" value="1"/>
</dbReference>
<dbReference type="Pfam" id="PF00226">
    <property type="entry name" value="DnaJ"/>
    <property type="match status" value="1"/>
</dbReference>
<dbReference type="PRINTS" id="PR00625">
    <property type="entry name" value="JDOMAIN"/>
</dbReference>
<dbReference type="CDD" id="cd06257">
    <property type="entry name" value="DnaJ"/>
    <property type="match status" value="1"/>
</dbReference>
<sequence>MSKVNQSPKTQKMSRVRIRRPRAQTKETLYQLLGIAEDVKSLSDIKKAYKQMARKYHPDVSPPEQLDEYTRRFIMVHEAYETLSHPQTRALYDTHLAFGAAFSSSPQGMEEKEEWRSSWESQLGQLQQRRRNCRERSSWGARMRNSTN</sequence>
<accession>A0A8X9AB52</accession>
<proteinExistence type="predicted"/>
<dbReference type="PANTHER" id="PTHR45090">
    <property type="entry name" value="CHAPERONE PROTEIN DNAJ 20 CHLOROPLASTIC"/>
    <property type="match status" value="1"/>
</dbReference>
<gene>
    <name evidence="3" type="ORF">SASPL_101356</name>
</gene>
<dbReference type="OrthoDB" id="445556at2759"/>
<feature type="compositionally biased region" description="Polar residues" evidence="1">
    <location>
        <begin position="1"/>
        <end position="11"/>
    </location>
</feature>
<dbReference type="GO" id="GO:0009507">
    <property type="term" value="C:chloroplast"/>
    <property type="evidence" value="ECO:0007669"/>
    <property type="project" value="TreeGrafter"/>
</dbReference>